<feature type="domain" description="Response regulatory" evidence="6">
    <location>
        <begin position="7"/>
        <end position="116"/>
    </location>
</feature>
<evidence type="ECO:0000313" key="9">
    <source>
        <dbReference type="Proteomes" id="UP000614047"/>
    </source>
</evidence>
<evidence type="ECO:0000256" key="1">
    <source>
        <dbReference type="ARBA" id="ARBA00022553"/>
    </source>
</evidence>
<dbReference type="GO" id="GO:0032993">
    <property type="term" value="C:protein-DNA complex"/>
    <property type="evidence" value="ECO:0007669"/>
    <property type="project" value="TreeGrafter"/>
</dbReference>
<comment type="caution">
    <text evidence="8">The sequence shown here is derived from an EMBL/GenBank/DDBJ whole genome shotgun (WGS) entry which is preliminary data.</text>
</comment>
<keyword evidence="1 4" id="KW-0597">Phosphoprotein</keyword>
<feature type="DNA-binding region" description="OmpR/PhoB-type" evidence="5">
    <location>
        <begin position="125"/>
        <end position="220"/>
    </location>
</feature>
<dbReference type="EMBL" id="JADOUA010000001">
    <property type="protein sequence ID" value="MBG6088459.1"/>
    <property type="molecule type" value="Genomic_DNA"/>
</dbReference>
<feature type="modified residue" description="4-aspartylphosphate" evidence="4">
    <location>
        <position position="56"/>
    </location>
</feature>
<dbReference type="PROSITE" id="PS50110">
    <property type="entry name" value="RESPONSE_REGULATORY"/>
    <property type="match status" value="1"/>
</dbReference>
<dbReference type="GO" id="GO:0006355">
    <property type="term" value="P:regulation of DNA-templated transcription"/>
    <property type="evidence" value="ECO:0007669"/>
    <property type="project" value="InterPro"/>
</dbReference>
<dbReference type="InterPro" id="IPR036388">
    <property type="entry name" value="WH-like_DNA-bd_sf"/>
</dbReference>
<dbReference type="Pfam" id="PF00486">
    <property type="entry name" value="Trans_reg_C"/>
    <property type="match status" value="1"/>
</dbReference>
<dbReference type="GO" id="GO:0005829">
    <property type="term" value="C:cytosol"/>
    <property type="evidence" value="ECO:0007669"/>
    <property type="project" value="TreeGrafter"/>
</dbReference>
<dbReference type="CDD" id="cd00156">
    <property type="entry name" value="REC"/>
    <property type="match status" value="1"/>
</dbReference>
<organism evidence="8 9">
    <name type="scientific">Actinomadura viridis</name>
    <dbReference type="NCBI Taxonomy" id="58110"/>
    <lineage>
        <taxon>Bacteria</taxon>
        <taxon>Bacillati</taxon>
        <taxon>Actinomycetota</taxon>
        <taxon>Actinomycetes</taxon>
        <taxon>Streptosporangiales</taxon>
        <taxon>Thermomonosporaceae</taxon>
        <taxon>Actinomadura</taxon>
    </lineage>
</organism>
<dbReference type="Gene3D" id="3.40.50.2300">
    <property type="match status" value="1"/>
</dbReference>
<dbReference type="InterPro" id="IPR039420">
    <property type="entry name" value="WalR-like"/>
</dbReference>
<dbReference type="SUPFAM" id="SSF52172">
    <property type="entry name" value="CheY-like"/>
    <property type="match status" value="1"/>
</dbReference>
<proteinExistence type="predicted"/>
<dbReference type="Proteomes" id="UP000614047">
    <property type="component" value="Unassembled WGS sequence"/>
</dbReference>
<reference evidence="8" key="1">
    <citation type="submission" date="2020-11" db="EMBL/GenBank/DDBJ databases">
        <title>Sequencing the genomes of 1000 actinobacteria strains.</title>
        <authorList>
            <person name="Klenk H.-P."/>
        </authorList>
    </citation>
    <scope>NUCLEOTIDE SEQUENCE</scope>
    <source>
        <strain evidence="8">DSM 43175</strain>
    </source>
</reference>
<evidence type="ECO:0000259" key="7">
    <source>
        <dbReference type="PROSITE" id="PS51755"/>
    </source>
</evidence>
<dbReference type="PROSITE" id="PS51755">
    <property type="entry name" value="OMPR_PHOB"/>
    <property type="match status" value="1"/>
</dbReference>
<keyword evidence="9" id="KW-1185">Reference proteome</keyword>
<dbReference type="InterPro" id="IPR011006">
    <property type="entry name" value="CheY-like_superfamily"/>
</dbReference>
<keyword evidence="2" id="KW-0902">Two-component regulatory system</keyword>
<dbReference type="InterPro" id="IPR016032">
    <property type="entry name" value="Sig_transdc_resp-reg_C-effctor"/>
</dbReference>
<dbReference type="GO" id="GO:0000156">
    <property type="term" value="F:phosphorelay response regulator activity"/>
    <property type="evidence" value="ECO:0007669"/>
    <property type="project" value="TreeGrafter"/>
</dbReference>
<dbReference type="RefSeq" id="WP_197011176.1">
    <property type="nucleotide sequence ID" value="NZ_BAABES010000020.1"/>
</dbReference>
<dbReference type="InterPro" id="IPR001789">
    <property type="entry name" value="Sig_transdc_resp-reg_receiver"/>
</dbReference>
<dbReference type="PANTHER" id="PTHR48111">
    <property type="entry name" value="REGULATOR OF RPOS"/>
    <property type="match status" value="1"/>
</dbReference>
<evidence type="ECO:0000259" key="6">
    <source>
        <dbReference type="PROSITE" id="PS50110"/>
    </source>
</evidence>
<keyword evidence="3 5" id="KW-0238">DNA-binding</keyword>
<feature type="domain" description="OmpR/PhoB-type" evidence="7">
    <location>
        <begin position="125"/>
        <end position="220"/>
    </location>
</feature>
<sequence length="220" mass="23088">MNAEGGLVLVVEHDESVAELQRRYLARQGHTVAIEVDPGRAPAVTGRLRPDVVVLDLSTAPLPVDLYRRVAEAAGNAPVVAVTGPLEPAAARSLGRYRVSRPFSPRVLVGAVADALRGSAPGAAPGVLRAGQVTMDPHARAVTVGERRVALTVTEFDLLEFLMGNAGRVFTREQLLAAAWGPDAGAGSRTVDVHIAQLRSKLGEGSPIRTVRGVGYVLDA</sequence>
<accession>A0A931GQF1</accession>
<protein>
    <submittedName>
        <fullName evidence="8">DNA-binding response OmpR family regulator</fullName>
    </submittedName>
</protein>
<dbReference type="PANTHER" id="PTHR48111:SF40">
    <property type="entry name" value="PHOSPHATE REGULON TRANSCRIPTIONAL REGULATORY PROTEIN PHOB"/>
    <property type="match status" value="1"/>
</dbReference>
<dbReference type="AlphaFoldDB" id="A0A931GQF1"/>
<evidence type="ECO:0000256" key="3">
    <source>
        <dbReference type="ARBA" id="ARBA00023125"/>
    </source>
</evidence>
<dbReference type="GO" id="GO:0000976">
    <property type="term" value="F:transcription cis-regulatory region binding"/>
    <property type="evidence" value="ECO:0007669"/>
    <property type="project" value="TreeGrafter"/>
</dbReference>
<dbReference type="CDD" id="cd00383">
    <property type="entry name" value="trans_reg_C"/>
    <property type="match status" value="1"/>
</dbReference>
<evidence type="ECO:0000313" key="8">
    <source>
        <dbReference type="EMBL" id="MBG6088459.1"/>
    </source>
</evidence>
<name>A0A931GQF1_9ACTN</name>
<dbReference type="Gene3D" id="1.10.10.10">
    <property type="entry name" value="Winged helix-like DNA-binding domain superfamily/Winged helix DNA-binding domain"/>
    <property type="match status" value="1"/>
</dbReference>
<dbReference type="InterPro" id="IPR001867">
    <property type="entry name" value="OmpR/PhoB-type_DNA-bd"/>
</dbReference>
<evidence type="ECO:0000256" key="2">
    <source>
        <dbReference type="ARBA" id="ARBA00023012"/>
    </source>
</evidence>
<dbReference type="SMART" id="SM00862">
    <property type="entry name" value="Trans_reg_C"/>
    <property type="match status" value="1"/>
</dbReference>
<gene>
    <name evidence="8" type="ORF">IW256_002572</name>
</gene>
<evidence type="ECO:0000256" key="5">
    <source>
        <dbReference type="PROSITE-ProRule" id="PRU01091"/>
    </source>
</evidence>
<evidence type="ECO:0000256" key="4">
    <source>
        <dbReference type="PROSITE-ProRule" id="PRU00169"/>
    </source>
</evidence>
<dbReference type="SUPFAM" id="SSF46894">
    <property type="entry name" value="C-terminal effector domain of the bipartite response regulators"/>
    <property type="match status" value="1"/>
</dbReference>